<dbReference type="PROSITE" id="PS50145">
    <property type="entry name" value="ZF_TRAF"/>
    <property type="match status" value="2"/>
</dbReference>
<dbReference type="Gene3D" id="3.30.40.10">
    <property type="entry name" value="Zinc/RING finger domain, C3HC4 (zinc finger)"/>
    <property type="match status" value="3"/>
</dbReference>
<dbReference type="GO" id="GO:0009898">
    <property type="term" value="C:cytoplasmic side of plasma membrane"/>
    <property type="evidence" value="ECO:0007669"/>
    <property type="project" value="TreeGrafter"/>
</dbReference>
<reference evidence="16" key="1">
    <citation type="submission" date="2022-11" db="UniProtKB">
        <authorList>
            <consortium name="EnsemblMetazoa"/>
        </authorList>
    </citation>
    <scope>IDENTIFICATION</scope>
</reference>
<evidence type="ECO:0000256" key="5">
    <source>
        <dbReference type="ARBA" id="ARBA00022723"/>
    </source>
</evidence>
<sequence length="610" mass="70853">MTTGGYRICEKDRQNIQSKHLCPICSNVLKTTIQTECGHRYCLGCLEEEFNKHDDEIECKFCKETFNRGQIFRDESADHEIQNLTLYCVYFDYGCKWRGELRHRQNHQKTCKCIPLTCVNNGCYQQLTKETLAQHLERDCFYRQEKCLYCEQLVTFNKIREHENVCPCYLVTCELCEKVFPREQLSKHSNPNGKDIICEKLLVLCPFTALGCSESKFNHKECQVHQSENMQQHLNLLLNKFQDFLPSIEDLLSVNQNCRKSKGSLVWQSIYEQTLSEVGALIDEKIRSYMKSKGLLDWQSISEQTLSEVRALIDVKIRSFEKKITYIIGRMDELHQALEKINRQVKILCSHSEPYLAHSKLQEQKPQHMCVPDVLPLQEDQQERYMIRAQHQGNNTDHKFLLNEAHATIAELRQELRKTNVKLEKAEEVIRKTNLAVADLEEQLNSVAVNSHNGILVWKVDQMARRHADATSGRQVSFYSPPFYTDPHGYKMCARIYLNGDGMGKGNHISLFSVIMRGEYDPLLKWPFRQKVTMMLLDQDNEEHVIDAFRPDPSSSSFQKPRGAMNIASGCQMFCPHSELQRHAYIRDDVMFIKIIVDRSAAYDGHSNEG</sequence>
<comment type="subcellular location">
    <subcellularLocation>
        <location evidence="1">Cytoplasm</location>
    </subcellularLocation>
</comment>
<evidence type="ECO:0000313" key="17">
    <source>
        <dbReference type="Proteomes" id="UP000887567"/>
    </source>
</evidence>
<dbReference type="InterPro" id="IPR002083">
    <property type="entry name" value="MATH/TRAF_dom"/>
</dbReference>
<evidence type="ECO:0000259" key="13">
    <source>
        <dbReference type="PROSITE" id="PS50089"/>
    </source>
</evidence>
<protein>
    <recommendedName>
        <fullName evidence="18">TNF receptor-associated factor</fullName>
    </recommendedName>
</protein>
<keyword evidence="8 11" id="KW-0862">Zinc</keyword>
<dbReference type="GO" id="GO:0008270">
    <property type="term" value="F:zinc ion binding"/>
    <property type="evidence" value="ECO:0007669"/>
    <property type="project" value="UniProtKB-KW"/>
</dbReference>
<dbReference type="PANTHER" id="PTHR10131">
    <property type="entry name" value="TNF RECEPTOR ASSOCIATED FACTOR"/>
    <property type="match status" value="1"/>
</dbReference>
<evidence type="ECO:0000259" key="14">
    <source>
        <dbReference type="PROSITE" id="PS50144"/>
    </source>
</evidence>
<feature type="coiled-coil region" evidence="12">
    <location>
        <begin position="402"/>
        <end position="443"/>
    </location>
</feature>
<evidence type="ECO:0000256" key="8">
    <source>
        <dbReference type="ARBA" id="ARBA00022833"/>
    </source>
</evidence>
<keyword evidence="3" id="KW-1017">Isopeptide bond</keyword>
<proteinExistence type="predicted"/>
<dbReference type="PIRSF" id="PIRSF015614">
    <property type="entry name" value="TRAF"/>
    <property type="match status" value="1"/>
</dbReference>
<keyword evidence="4" id="KW-0053">Apoptosis</keyword>
<dbReference type="PROSITE" id="PS50089">
    <property type="entry name" value="ZF_RING_2"/>
    <property type="match status" value="1"/>
</dbReference>
<evidence type="ECO:0000256" key="11">
    <source>
        <dbReference type="PROSITE-ProRule" id="PRU00207"/>
    </source>
</evidence>
<organism evidence="16 17">
    <name type="scientific">Exaiptasia diaphana</name>
    <name type="common">Tropical sea anemone</name>
    <name type="synonym">Aiptasia pulchella</name>
    <dbReference type="NCBI Taxonomy" id="2652724"/>
    <lineage>
        <taxon>Eukaryota</taxon>
        <taxon>Metazoa</taxon>
        <taxon>Cnidaria</taxon>
        <taxon>Anthozoa</taxon>
        <taxon>Hexacorallia</taxon>
        <taxon>Actiniaria</taxon>
        <taxon>Aiptasiidae</taxon>
        <taxon>Exaiptasia</taxon>
    </lineage>
</organism>
<dbReference type="GO" id="GO:0043122">
    <property type="term" value="P:regulation of canonical NF-kappaB signal transduction"/>
    <property type="evidence" value="ECO:0007669"/>
    <property type="project" value="TreeGrafter"/>
</dbReference>
<keyword evidence="9" id="KW-0832">Ubl conjugation</keyword>
<dbReference type="SUPFAM" id="SSF49599">
    <property type="entry name" value="TRAF domain-like"/>
    <property type="match status" value="2"/>
</dbReference>
<dbReference type="GO" id="GO:0042981">
    <property type="term" value="P:regulation of apoptotic process"/>
    <property type="evidence" value="ECO:0007669"/>
    <property type="project" value="InterPro"/>
</dbReference>
<feature type="domain" description="TRAF-type" evidence="15">
    <location>
        <begin position="162"/>
        <end position="212"/>
    </location>
</feature>
<dbReference type="Proteomes" id="UP000887567">
    <property type="component" value="Unplaced"/>
</dbReference>
<dbReference type="SMART" id="SM00061">
    <property type="entry name" value="MATH"/>
    <property type="match status" value="1"/>
</dbReference>
<dbReference type="InterPro" id="IPR017907">
    <property type="entry name" value="Znf_RING_CS"/>
</dbReference>
<feature type="domain" description="TRAF-type" evidence="15">
    <location>
        <begin position="107"/>
        <end position="160"/>
    </location>
</feature>
<evidence type="ECO:0000256" key="1">
    <source>
        <dbReference type="ARBA" id="ARBA00004496"/>
    </source>
</evidence>
<dbReference type="InterPro" id="IPR049342">
    <property type="entry name" value="TRAF1-6_MATH_dom"/>
</dbReference>
<dbReference type="PANTHER" id="PTHR10131:SF138">
    <property type="entry name" value="RE66324P"/>
    <property type="match status" value="1"/>
</dbReference>
<keyword evidence="7 11" id="KW-0863">Zinc-finger</keyword>
<dbReference type="FunFam" id="2.60.210.10:FF:000001">
    <property type="entry name" value="TNF receptor-associated factor"/>
    <property type="match status" value="1"/>
</dbReference>
<feature type="zinc finger region" description="TRAF-type" evidence="11">
    <location>
        <begin position="162"/>
        <end position="212"/>
    </location>
</feature>
<dbReference type="EnsemblMetazoa" id="XM_028657921.1">
    <property type="protein sequence ID" value="XP_028513722.1"/>
    <property type="gene ID" value="LOC110235230"/>
</dbReference>
<dbReference type="GO" id="GO:0006915">
    <property type="term" value="P:apoptotic process"/>
    <property type="evidence" value="ECO:0007669"/>
    <property type="project" value="UniProtKB-KW"/>
</dbReference>
<evidence type="ECO:0008006" key="18">
    <source>
        <dbReference type="Google" id="ProtNLM"/>
    </source>
</evidence>
<accession>A0A913YGU5</accession>
<keyword evidence="5 11" id="KW-0479">Metal-binding</keyword>
<dbReference type="InterPro" id="IPR013083">
    <property type="entry name" value="Znf_RING/FYVE/PHD"/>
</dbReference>
<dbReference type="RefSeq" id="XP_028513722.1">
    <property type="nucleotide sequence ID" value="XM_028657921.1"/>
</dbReference>
<dbReference type="InterPro" id="IPR012227">
    <property type="entry name" value="TNF_rcpt-assoc_TRAF_met"/>
</dbReference>
<dbReference type="GO" id="GO:0005737">
    <property type="term" value="C:cytoplasm"/>
    <property type="evidence" value="ECO:0007669"/>
    <property type="project" value="UniProtKB-SubCell"/>
</dbReference>
<keyword evidence="2" id="KW-0963">Cytoplasm</keyword>
<evidence type="ECO:0000256" key="6">
    <source>
        <dbReference type="ARBA" id="ARBA00022737"/>
    </source>
</evidence>
<dbReference type="SMART" id="SM00184">
    <property type="entry name" value="RING"/>
    <property type="match status" value="1"/>
</dbReference>
<evidence type="ECO:0000256" key="7">
    <source>
        <dbReference type="ARBA" id="ARBA00022771"/>
    </source>
</evidence>
<dbReference type="InterPro" id="IPR001293">
    <property type="entry name" value="Znf_TRAF"/>
</dbReference>
<dbReference type="AlphaFoldDB" id="A0A913YGU5"/>
<dbReference type="InterPro" id="IPR008974">
    <property type="entry name" value="TRAF-like"/>
</dbReference>
<evidence type="ECO:0000259" key="15">
    <source>
        <dbReference type="PROSITE" id="PS50145"/>
    </source>
</evidence>
<keyword evidence="10 12" id="KW-0175">Coiled coil</keyword>
<feature type="domain" description="RING-type" evidence="13">
    <location>
        <begin position="22"/>
        <end position="63"/>
    </location>
</feature>
<keyword evidence="17" id="KW-1185">Reference proteome</keyword>
<dbReference type="PROSITE" id="PS00518">
    <property type="entry name" value="ZF_RING_1"/>
    <property type="match status" value="1"/>
</dbReference>
<feature type="domain" description="MATH" evidence="14">
    <location>
        <begin position="453"/>
        <end position="597"/>
    </location>
</feature>
<evidence type="ECO:0000256" key="4">
    <source>
        <dbReference type="ARBA" id="ARBA00022703"/>
    </source>
</evidence>
<dbReference type="Pfam" id="PF00097">
    <property type="entry name" value="zf-C3HC4"/>
    <property type="match status" value="1"/>
</dbReference>
<dbReference type="InterPro" id="IPR001841">
    <property type="entry name" value="Znf_RING"/>
</dbReference>
<dbReference type="Pfam" id="PF02176">
    <property type="entry name" value="zf-TRAF"/>
    <property type="match status" value="1"/>
</dbReference>
<dbReference type="GO" id="GO:0007165">
    <property type="term" value="P:signal transduction"/>
    <property type="evidence" value="ECO:0007669"/>
    <property type="project" value="InterPro"/>
</dbReference>
<evidence type="ECO:0000256" key="9">
    <source>
        <dbReference type="ARBA" id="ARBA00022843"/>
    </source>
</evidence>
<dbReference type="Pfam" id="PF21355">
    <property type="entry name" value="TRAF-mep_MATH"/>
    <property type="match status" value="1"/>
</dbReference>
<evidence type="ECO:0000256" key="10">
    <source>
        <dbReference type="ARBA" id="ARBA00023054"/>
    </source>
</evidence>
<feature type="zinc finger region" description="TRAF-type" evidence="11">
    <location>
        <begin position="107"/>
        <end position="160"/>
    </location>
</feature>
<dbReference type="Gene3D" id="2.60.210.10">
    <property type="entry name" value="Apoptosis, Tumor Necrosis Factor Receptor Associated Protein 2, Chain A"/>
    <property type="match status" value="1"/>
</dbReference>
<dbReference type="GeneID" id="110235230"/>
<evidence type="ECO:0000313" key="16">
    <source>
        <dbReference type="EnsemblMetazoa" id="XP_028513722.1"/>
    </source>
</evidence>
<dbReference type="GO" id="GO:0005164">
    <property type="term" value="F:tumor necrosis factor receptor binding"/>
    <property type="evidence" value="ECO:0007669"/>
    <property type="project" value="TreeGrafter"/>
</dbReference>
<evidence type="ECO:0000256" key="3">
    <source>
        <dbReference type="ARBA" id="ARBA00022499"/>
    </source>
</evidence>
<dbReference type="PROSITE" id="PS50144">
    <property type="entry name" value="MATH"/>
    <property type="match status" value="1"/>
</dbReference>
<dbReference type="SUPFAM" id="SSF57850">
    <property type="entry name" value="RING/U-box"/>
    <property type="match status" value="1"/>
</dbReference>
<dbReference type="OrthoDB" id="6499288at2759"/>
<name>A0A913YGU5_EXADI</name>
<dbReference type="InterPro" id="IPR018957">
    <property type="entry name" value="Znf_C3HC4_RING-type"/>
</dbReference>
<evidence type="ECO:0000256" key="12">
    <source>
        <dbReference type="SAM" id="Coils"/>
    </source>
</evidence>
<keyword evidence="6" id="KW-0677">Repeat</keyword>
<evidence type="ECO:0000256" key="2">
    <source>
        <dbReference type="ARBA" id="ARBA00022490"/>
    </source>
</evidence>